<dbReference type="InterPro" id="IPR029052">
    <property type="entry name" value="Metallo-depent_PP-like"/>
</dbReference>
<comment type="caution">
    <text evidence="3">The sequence shown here is derived from an EMBL/GenBank/DDBJ whole genome shotgun (WGS) entry which is preliminary data.</text>
</comment>
<proteinExistence type="inferred from homology"/>
<dbReference type="AlphaFoldDB" id="A0A101FF96"/>
<evidence type="ECO:0000313" key="4">
    <source>
        <dbReference type="Proteomes" id="UP000053326"/>
    </source>
</evidence>
<protein>
    <submittedName>
        <fullName evidence="3">Phosphodiesterase YfcE</fullName>
    </submittedName>
</protein>
<feature type="domain" description="Calcineurin-like phosphoesterase" evidence="2">
    <location>
        <begin position="1"/>
        <end position="101"/>
    </location>
</feature>
<feature type="non-terminal residue" evidence="3">
    <location>
        <position position="105"/>
    </location>
</feature>
<reference evidence="4" key="1">
    <citation type="journal article" date="2015" name="MBio">
        <title>Genome-Resolved Metagenomic Analysis Reveals Roles for Candidate Phyla and Other Microbial Community Members in Biogeochemical Transformations in Oil Reservoirs.</title>
        <authorList>
            <person name="Hu P."/>
            <person name="Tom L."/>
            <person name="Singh A."/>
            <person name="Thomas B.C."/>
            <person name="Baker B.J."/>
            <person name="Piceno Y.M."/>
            <person name="Andersen G.L."/>
            <person name="Banfield J.F."/>
        </authorList>
    </citation>
    <scope>NUCLEOTIDE SEQUENCE [LARGE SCALE GENOMIC DNA]</scope>
</reference>
<dbReference type="InterPro" id="IPR024654">
    <property type="entry name" value="Calcineurin-like_PHP_lpxH"/>
</dbReference>
<gene>
    <name evidence="3" type="ORF">XD66_1358</name>
</gene>
<accession>A0A101FF96</accession>
<sequence length="105" mass="11404">MRVGILSDSHGNLKRAEQAVRRMGQLDLLLHAGDYYEDALLLADGCGVEVKGVAGNCDRFAPGPEEQILDVEGYRIYLTHGHLFGVKRGLERLAERAGKVGASIV</sequence>
<comment type="similarity">
    <text evidence="1">Belongs to the metallophosphoesterase superfamily. YfcE family.</text>
</comment>
<name>A0A101FF96_9THEO</name>
<dbReference type="Pfam" id="PF12850">
    <property type="entry name" value="Metallophos_2"/>
    <property type="match status" value="1"/>
</dbReference>
<dbReference type="SUPFAM" id="SSF56300">
    <property type="entry name" value="Metallo-dependent phosphatases"/>
    <property type="match status" value="1"/>
</dbReference>
<dbReference type="Proteomes" id="UP000053326">
    <property type="component" value="Unassembled WGS sequence"/>
</dbReference>
<organism evidence="3 4">
    <name type="scientific">Thermacetogenium phaeum</name>
    <dbReference type="NCBI Taxonomy" id="85874"/>
    <lineage>
        <taxon>Bacteria</taxon>
        <taxon>Bacillati</taxon>
        <taxon>Bacillota</taxon>
        <taxon>Clostridia</taxon>
        <taxon>Thermoanaerobacterales</taxon>
        <taxon>Thermoanaerobacteraceae</taxon>
        <taxon>Thermacetogenium</taxon>
    </lineage>
</organism>
<evidence type="ECO:0000259" key="2">
    <source>
        <dbReference type="Pfam" id="PF12850"/>
    </source>
</evidence>
<dbReference type="Gene3D" id="3.60.21.10">
    <property type="match status" value="1"/>
</dbReference>
<evidence type="ECO:0000256" key="1">
    <source>
        <dbReference type="ARBA" id="ARBA00008950"/>
    </source>
</evidence>
<dbReference type="EMBL" id="LGFO01000211">
    <property type="protein sequence ID" value="KUK35930.1"/>
    <property type="molecule type" value="Genomic_DNA"/>
</dbReference>
<evidence type="ECO:0000313" key="3">
    <source>
        <dbReference type="EMBL" id="KUK35930.1"/>
    </source>
</evidence>